<dbReference type="AlphaFoldDB" id="A0AAE3A1Z7"/>
<organism evidence="1 2">
    <name type="scientific">Hominiventricola filiformis</name>
    <dbReference type="NCBI Taxonomy" id="2885352"/>
    <lineage>
        <taxon>Bacteria</taxon>
        <taxon>Bacillati</taxon>
        <taxon>Bacillota</taxon>
        <taxon>Clostridia</taxon>
        <taxon>Lachnospirales</taxon>
        <taxon>Lachnospiraceae</taxon>
        <taxon>Hominiventricola</taxon>
    </lineage>
</organism>
<accession>A0AAE3A1Z7</accession>
<protein>
    <recommendedName>
        <fullName evidence="3">McrBC 5-methylcytosine restriction system component</fullName>
    </recommendedName>
</protein>
<sequence>MKQLKMKDNQYRSKSEFGEVQAVVNCIVDKTLEQMERKGIFVFPELIKNSEDLTKDQMILQSFNDMYISGNVIGFLGVGKQQIVIESRFSKGENDYFCQYLLEKVLNFPNYINLETNANQNDKLFNLLLILFPRYLQEAMRKGIFRSYICKQYNDNNARGIINVDRHIRENTPFVGNVAYSQREYTYDNYLVELIRHTVEFIKSKSFGRTILNSVKEEVQQVVKATPNYRVGDRGKIINENRKRTIRHAYYHEYRALQQLCILILRNEKHQYGNGTSNVYGILFDAAWLWEEYMNMLLHDEFYHPQNKVRDGAQYLFEHKNGLIYPDFIGKNNEYRIIADAKYKPTNNIKNKDYLQVLAYMFRFDAKQGYYLYPEVDDMDAIQLRMNRGMTYEKNVTPRDDIFIVKCGLQIPENVKDYTDFVEKMKQNEDAFKKKIFKNLLR</sequence>
<dbReference type="RefSeq" id="WP_308458215.1">
    <property type="nucleotide sequence ID" value="NZ_JAJEPS010000001.1"/>
</dbReference>
<name>A0AAE3A1Z7_9FIRM</name>
<dbReference type="Proteomes" id="UP001198220">
    <property type="component" value="Unassembled WGS sequence"/>
</dbReference>
<evidence type="ECO:0000313" key="1">
    <source>
        <dbReference type="EMBL" id="MCC2124592.1"/>
    </source>
</evidence>
<proteinExistence type="predicted"/>
<dbReference type="PANTHER" id="PTHR38733">
    <property type="entry name" value="PROTEIN MCRC"/>
    <property type="match status" value="1"/>
</dbReference>
<dbReference type="InterPro" id="IPR019292">
    <property type="entry name" value="McrC"/>
</dbReference>
<comment type="caution">
    <text evidence="1">The sequence shown here is derived from an EMBL/GenBank/DDBJ whole genome shotgun (WGS) entry which is preliminary data.</text>
</comment>
<reference evidence="1 2" key="1">
    <citation type="submission" date="2021-10" db="EMBL/GenBank/DDBJ databases">
        <title>Anaerobic single-cell dispensing facilitates the cultivation of human gut bacteria.</title>
        <authorList>
            <person name="Afrizal A."/>
        </authorList>
    </citation>
    <scope>NUCLEOTIDE SEQUENCE [LARGE SCALE GENOMIC DNA]</scope>
    <source>
        <strain evidence="1 2">CLA-AA-H276</strain>
    </source>
</reference>
<gene>
    <name evidence="1" type="ORF">LKD36_00190</name>
</gene>
<dbReference type="PANTHER" id="PTHR38733:SF1">
    <property type="entry name" value="TYPE IV METHYL-DIRECTED RESTRICTION ENZYME ECOKMCRBC"/>
    <property type="match status" value="1"/>
</dbReference>
<dbReference type="Pfam" id="PF10117">
    <property type="entry name" value="McrBC"/>
    <property type="match status" value="1"/>
</dbReference>
<dbReference type="EMBL" id="JAJEPS010000001">
    <property type="protein sequence ID" value="MCC2124592.1"/>
    <property type="molecule type" value="Genomic_DNA"/>
</dbReference>
<keyword evidence="2" id="KW-1185">Reference proteome</keyword>
<evidence type="ECO:0008006" key="3">
    <source>
        <dbReference type="Google" id="ProtNLM"/>
    </source>
</evidence>
<evidence type="ECO:0000313" key="2">
    <source>
        <dbReference type="Proteomes" id="UP001198220"/>
    </source>
</evidence>